<keyword evidence="1" id="KW-0472">Membrane</keyword>
<dbReference type="AlphaFoldDB" id="A0A1Y1YCQ0"/>
<evidence type="ECO:0000256" key="1">
    <source>
        <dbReference type="SAM" id="Phobius"/>
    </source>
</evidence>
<dbReference type="Proteomes" id="UP000193144">
    <property type="component" value="Unassembled WGS sequence"/>
</dbReference>
<keyword evidence="1" id="KW-1133">Transmembrane helix</keyword>
<protein>
    <submittedName>
        <fullName evidence="2">Uncharacterized protein</fullName>
    </submittedName>
</protein>
<feature type="transmembrane region" description="Helical" evidence="1">
    <location>
        <begin position="318"/>
        <end position="344"/>
    </location>
</feature>
<comment type="caution">
    <text evidence="2">The sequence shown here is derived from an EMBL/GenBank/DDBJ whole genome shotgun (WGS) entry which is preliminary data.</text>
</comment>
<accession>A0A1Y1YCQ0</accession>
<evidence type="ECO:0000313" key="3">
    <source>
        <dbReference type="Proteomes" id="UP000193144"/>
    </source>
</evidence>
<feature type="transmembrane region" description="Helical" evidence="1">
    <location>
        <begin position="356"/>
        <end position="374"/>
    </location>
</feature>
<organism evidence="2 3">
    <name type="scientific">Clohesyomyces aquaticus</name>
    <dbReference type="NCBI Taxonomy" id="1231657"/>
    <lineage>
        <taxon>Eukaryota</taxon>
        <taxon>Fungi</taxon>
        <taxon>Dikarya</taxon>
        <taxon>Ascomycota</taxon>
        <taxon>Pezizomycotina</taxon>
        <taxon>Dothideomycetes</taxon>
        <taxon>Pleosporomycetidae</taxon>
        <taxon>Pleosporales</taxon>
        <taxon>Lindgomycetaceae</taxon>
        <taxon>Clohesyomyces</taxon>
    </lineage>
</organism>
<keyword evidence="3" id="KW-1185">Reference proteome</keyword>
<feature type="transmembrane region" description="Helical" evidence="1">
    <location>
        <begin position="289"/>
        <end position="311"/>
    </location>
</feature>
<feature type="transmembrane region" description="Helical" evidence="1">
    <location>
        <begin position="122"/>
        <end position="141"/>
    </location>
</feature>
<feature type="transmembrane region" description="Helical" evidence="1">
    <location>
        <begin position="205"/>
        <end position="227"/>
    </location>
</feature>
<feature type="transmembrane region" description="Helical" evidence="1">
    <location>
        <begin position="20"/>
        <end position="40"/>
    </location>
</feature>
<dbReference type="EMBL" id="MCFA01000272">
    <property type="protein sequence ID" value="ORX95705.1"/>
    <property type="molecule type" value="Genomic_DNA"/>
</dbReference>
<dbReference type="OrthoDB" id="5380385at2759"/>
<sequence>MSNATSPSLQQSGPLTGLSVFWPLLTLALACCLHPLGSACGESSPLYRYHIRALPLSGLLDSLHFLWCCFHDGSTSTVIVRLYENDPDMIVPDLNHVQAGGTLTLDRLDRLLDFMFDLKIRVFPNIFIVLVYTKLCTFNGVPWSLTIGTVYFLSWLLLESILMAELFLRRRRGIRERVNLESQLRRTFSGLHERENVMLLRRLRFVNCIVIVSYIIALLVVFIISIVQRRAGSRMQQPQPPTQVHSSHPTSRFDFSSLTQLLFTPLRSAKEMASVMLAATKQHCPTNQFYAFIYNITFGVLVFLAVAYLVCTALFANCLLVCIVIPAVVFYTFLGFVLLLLLAFNGIRYVCKQPSLLLRSITFLLLGGSLLYYIKFFDPTGTSKRAWSDVLG</sequence>
<name>A0A1Y1YCQ0_9PLEO</name>
<keyword evidence="1" id="KW-0812">Transmembrane</keyword>
<proteinExistence type="predicted"/>
<evidence type="ECO:0000313" key="2">
    <source>
        <dbReference type="EMBL" id="ORX95705.1"/>
    </source>
</evidence>
<gene>
    <name evidence="2" type="ORF">BCR34DRAFT_194030</name>
</gene>
<reference evidence="2 3" key="1">
    <citation type="submission" date="2016-07" db="EMBL/GenBank/DDBJ databases">
        <title>Pervasive Adenine N6-methylation of Active Genes in Fungi.</title>
        <authorList>
            <consortium name="DOE Joint Genome Institute"/>
            <person name="Mondo S.J."/>
            <person name="Dannebaum R.O."/>
            <person name="Kuo R.C."/>
            <person name="Labutti K."/>
            <person name="Haridas S."/>
            <person name="Kuo A."/>
            <person name="Salamov A."/>
            <person name="Ahrendt S.R."/>
            <person name="Lipzen A."/>
            <person name="Sullivan W."/>
            <person name="Andreopoulos W.B."/>
            <person name="Clum A."/>
            <person name="Lindquist E."/>
            <person name="Daum C."/>
            <person name="Ramamoorthy G.K."/>
            <person name="Gryganskyi A."/>
            <person name="Culley D."/>
            <person name="Magnuson J.K."/>
            <person name="James T.Y."/>
            <person name="O'Malley M.A."/>
            <person name="Stajich J.E."/>
            <person name="Spatafora J.W."/>
            <person name="Visel A."/>
            <person name="Grigoriev I.V."/>
        </authorList>
    </citation>
    <scope>NUCLEOTIDE SEQUENCE [LARGE SCALE GENOMIC DNA]</scope>
    <source>
        <strain evidence="2 3">CBS 115471</strain>
    </source>
</reference>
<feature type="transmembrane region" description="Helical" evidence="1">
    <location>
        <begin position="147"/>
        <end position="168"/>
    </location>
</feature>